<dbReference type="Proteomes" id="UP001378592">
    <property type="component" value="Unassembled WGS sequence"/>
</dbReference>
<reference evidence="2 3" key="1">
    <citation type="submission" date="2024-03" db="EMBL/GenBank/DDBJ databases">
        <title>The genome assembly and annotation of the cricket Gryllus longicercus Weissman &amp; Gray.</title>
        <authorList>
            <person name="Szrajer S."/>
            <person name="Gray D."/>
            <person name="Ylla G."/>
        </authorList>
    </citation>
    <scope>NUCLEOTIDE SEQUENCE [LARGE SCALE GENOMIC DNA]</scope>
    <source>
        <strain evidence="2">DAG 2021-001</strain>
        <tissue evidence="2">Whole body minus gut</tissue>
    </source>
</reference>
<feature type="signal peptide" evidence="1">
    <location>
        <begin position="1"/>
        <end position="33"/>
    </location>
</feature>
<protein>
    <recommendedName>
        <fullName evidence="4">Accessory gland protein</fullName>
    </recommendedName>
</protein>
<evidence type="ECO:0000313" key="2">
    <source>
        <dbReference type="EMBL" id="KAK7864479.1"/>
    </source>
</evidence>
<keyword evidence="1" id="KW-0732">Signal</keyword>
<organism evidence="2 3">
    <name type="scientific">Gryllus longicercus</name>
    <dbReference type="NCBI Taxonomy" id="2509291"/>
    <lineage>
        <taxon>Eukaryota</taxon>
        <taxon>Metazoa</taxon>
        <taxon>Ecdysozoa</taxon>
        <taxon>Arthropoda</taxon>
        <taxon>Hexapoda</taxon>
        <taxon>Insecta</taxon>
        <taxon>Pterygota</taxon>
        <taxon>Neoptera</taxon>
        <taxon>Polyneoptera</taxon>
        <taxon>Orthoptera</taxon>
        <taxon>Ensifera</taxon>
        <taxon>Gryllidea</taxon>
        <taxon>Grylloidea</taxon>
        <taxon>Gryllidae</taxon>
        <taxon>Gryllinae</taxon>
        <taxon>Gryllus</taxon>
    </lineage>
</organism>
<comment type="caution">
    <text evidence="2">The sequence shown here is derived from an EMBL/GenBank/DDBJ whole genome shotgun (WGS) entry which is preliminary data.</text>
</comment>
<evidence type="ECO:0000313" key="3">
    <source>
        <dbReference type="Proteomes" id="UP001378592"/>
    </source>
</evidence>
<feature type="chain" id="PRO_5042901576" description="Accessory gland protein" evidence="1">
    <location>
        <begin position="34"/>
        <end position="66"/>
    </location>
</feature>
<dbReference type="AlphaFoldDB" id="A0AAN9Z6B4"/>
<proteinExistence type="predicted"/>
<evidence type="ECO:0008006" key="4">
    <source>
        <dbReference type="Google" id="ProtNLM"/>
    </source>
</evidence>
<evidence type="ECO:0000256" key="1">
    <source>
        <dbReference type="SAM" id="SignalP"/>
    </source>
</evidence>
<gene>
    <name evidence="2" type="ORF">R5R35_003103</name>
</gene>
<accession>A0AAN9Z6B4</accession>
<name>A0AAN9Z6B4_9ORTH</name>
<sequence>MNKAHRLLLLGLASFPLRISIALLDAWASGAQAAGDADSRAGLAAFVYPGKCCPSALAEAGPPRDL</sequence>
<dbReference type="EMBL" id="JAZDUA010000201">
    <property type="protein sequence ID" value="KAK7864479.1"/>
    <property type="molecule type" value="Genomic_DNA"/>
</dbReference>
<keyword evidence="3" id="KW-1185">Reference proteome</keyword>